<gene>
    <name evidence="1" type="ORF">ACFSCT_09060</name>
</gene>
<organism evidence="1 2">
    <name type="scientific">Paracoccus pacificus</name>
    <dbReference type="NCBI Taxonomy" id="1463598"/>
    <lineage>
        <taxon>Bacteria</taxon>
        <taxon>Pseudomonadati</taxon>
        <taxon>Pseudomonadota</taxon>
        <taxon>Alphaproteobacteria</taxon>
        <taxon>Rhodobacterales</taxon>
        <taxon>Paracoccaceae</taxon>
        <taxon>Paracoccus</taxon>
    </lineage>
</organism>
<dbReference type="EMBL" id="JBHUEN010000021">
    <property type="protein sequence ID" value="MFD1881863.1"/>
    <property type="molecule type" value="Genomic_DNA"/>
</dbReference>
<proteinExistence type="predicted"/>
<accession>A0ABW4R6N7</accession>
<sequence>MIGERAYGGRRHWLQALALSLMVHAAAASTLVDWKLPRAAPPPVPDVPEIQIIPIGPDAELPGPEVVAPEAVEVATLTPVTPAPPGAQNPTETGIAPAPQDEMLAPVNLPSETPVLQPQQPGALTSAAAPQTLGPVPADQTVIAALPPDADRGAVPDISAPPDGGPISDLVSGIRENLGDACLLAVPRQQPDGNLALTVMAADDRSISGFIDTITAKTTTPMTPTPVLLDRRQCPAITWLRASPRYPATGLVVTLASRELASGDHVQGRIDGGDTGQTVTLLMIDDDGVVQDARRFMLDAEGATRFDAKVTRSGAARDTGILLLALATPAVPAAVETQAGRTAAEFFAALEADAAPGTPAGAAVFTLR</sequence>
<reference evidence="2" key="1">
    <citation type="journal article" date="2019" name="Int. J. Syst. Evol. Microbiol.">
        <title>The Global Catalogue of Microorganisms (GCM) 10K type strain sequencing project: providing services to taxonomists for standard genome sequencing and annotation.</title>
        <authorList>
            <consortium name="The Broad Institute Genomics Platform"/>
            <consortium name="The Broad Institute Genome Sequencing Center for Infectious Disease"/>
            <person name="Wu L."/>
            <person name="Ma J."/>
        </authorList>
    </citation>
    <scope>NUCLEOTIDE SEQUENCE [LARGE SCALE GENOMIC DNA]</scope>
    <source>
        <strain evidence="2">CCUG 56029</strain>
    </source>
</reference>
<evidence type="ECO:0000313" key="1">
    <source>
        <dbReference type="EMBL" id="MFD1881863.1"/>
    </source>
</evidence>
<dbReference type="RefSeq" id="WP_379142071.1">
    <property type="nucleotide sequence ID" value="NZ_JBHUEN010000021.1"/>
</dbReference>
<name>A0ABW4R6N7_9RHOB</name>
<dbReference type="Proteomes" id="UP001597213">
    <property type="component" value="Unassembled WGS sequence"/>
</dbReference>
<evidence type="ECO:0000313" key="2">
    <source>
        <dbReference type="Proteomes" id="UP001597213"/>
    </source>
</evidence>
<keyword evidence="2" id="KW-1185">Reference proteome</keyword>
<protein>
    <submittedName>
        <fullName evidence="1">Uncharacterized protein</fullName>
    </submittedName>
</protein>
<comment type="caution">
    <text evidence="1">The sequence shown here is derived from an EMBL/GenBank/DDBJ whole genome shotgun (WGS) entry which is preliminary data.</text>
</comment>